<evidence type="ECO:0000256" key="2">
    <source>
        <dbReference type="ARBA" id="ARBA00022840"/>
    </source>
</evidence>
<dbReference type="GO" id="GO:0006355">
    <property type="term" value="P:regulation of DNA-templated transcription"/>
    <property type="evidence" value="ECO:0007669"/>
    <property type="project" value="InterPro"/>
</dbReference>
<gene>
    <name evidence="8" type="ORF">D7S86_11130</name>
</gene>
<feature type="region of interest" description="Disordered" evidence="6">
    <location>
        <begin position="289"/>
        <end position="323"/>
    </location>
</feature>
<dbReference type="SUPFAM" id="SSF52540">
    <property type="entry name" value="P-loop containing nucleoside triphosphate hydrolases"/>
    <property type="match status" value="1"/>
</dbReference>
<dbReference type="AlphaFoldDB" id="A0A494Y613"/>
<dbReference type="PANTHER" id="PTHR32071">
    <property type="entry name" value="TRANSCRIPTIONAL REGULATORY PROTEIN"/>
    <property type="match status" value="1"/>
</dbReference>
<keyword evidence="4" id="KW-0238">DNA-binding</keyword>
<dbReference type="InterPro" id="IPR025943">
    <property type="entry name" value="Sigma_54_int_dom_ATP-bd_2"/>
</dbReference>
<keyword evidence="9" id="KW-1185">Reference proteome</keyword>
<dbReference type="Pfam" id="PF25601">
    <property type="entry name" value="AAA_lid_14"/>
    <property type="match status" value="1"/>
</dbReference>
<dbReference type="GO" id="GO:0003677">
    <property type="term" value="F:DNA binding"/>
    <property type="evidence" value="ECO:0007669"/>
    <property type="project" value="UniProtKB-KW"/>
</dbReference>
<dbReference type="Proteomes" id="UP000270342">
    <property type="component" value="Unassembled WGS sequence"/>
</dbReference>
<name>A0A494Y613_9BURK</name>
<evidence type="ECO:0000313" key="9">
    <source>
        <dbReference type="Proteomes" id="UP000270342"/>
    </source>
</evidence>
<dbReference type="CDD" id="cd00009">
    <property type="entry name" value="AAA"/>
    <property type="match status" value="1"/>
</dbReference>
<evidence type="ECO:0000256" key="4">
    <source>
        <dbReference type="ARBA" id="ARBA00023125"/>
    </source>
</evidence>
<dbReference type="PANTHER" id="PTHR32071:SF21">
    <property type="entry name" value="TRANSCRIPTIONAL REGULATORY PROTEIN FLGR"/>
    <property type="match status" value="1"/>
</dbReference>
<dbReference type="InterPro" id="IPR027417">
    <property type="entry name" value="P-loop_NTPase"/>
</dbReference>
<dbReference type="InterPro" id="IPR025662">
    <property type="entry name" value="Sigma_54_int_dom_ATP-bd_1"/>
</dbReference>
<dbReference type="SUPFAM" id="SSF46689">
    <property type="entry name" value="Homeodomain-like"/>
    <property type="match status" value="1"/>
</dbReference>
<dbReference type="InterPro" id="IPR003593">
    <property type="entry name" value="AAA+_ATPase"/>
</dbReference>
<protein>
    <recommendedName>
        <fullName evidence="7">Sigma-54 factor interaction domain-containing protein</fullName>
    </recommendedName>
</protein>
<keyword evidence="3" id="KW-0805">Transcription regulation</keyword>
<dbReference type="PROSITE" id="PS00675">
    <property type="entry name" value="SIGMA54_INTERACT_1"/>
    <property type="match status" value="1"/>
</dbReference>
<dbReference type="PROSITE" id="PS50045">
    <property type="entry name" value="SIGMA54_INTERACT_4"/>
    <property type="match status" value="1"/>
</dbReference>
<dbReference type="Gene3D" id="3.40.50.300">
    <property type="entry name" value="P-loop containing nucleotide triphosphate hydrolases"/>
    <property type="match status" value="1"/>
</dbReference>
<dbReference type="PROSITE" id="PS00676">
    <property type="entry name" value="SIGMA54_INTERACT_2"/>
    <property type="match status" value="1"/>
</dbReference>
<dbReference type="InterPro" id="IPR058031">
    <property type="entry name" value="AAA_lid_NorR"/>
</dbReference>
<evidence type="ECO:0000256" key="6">
    <source>
        <dbReference type="SAM" id="MobiDB-lite"/>
    </source>
</evidence>
<comment type="caution">
    <text evidence="8">The sequence shown here is derived from an EMBL/GenBank/DDBJ whole genome shotgun (WGS) entry which is preliminary data.</text>
</comment>
<evidence type="ECO:0000256" key="3">
    <source>
        <dbReference type="ARBA" id="ARBA00023015"/>
    </source>
</evidence>
<feature type="compositionally biased region" description="Basic and acidic residues" evidence="6">
    <location>
        <begin position="309"/>
        <end position="323"/>
    </location>
</feature>
<keyword evidence="5" id="KW-0804">Transcription</keyword>
<dbReference type="InterPro" id="IPR025944">
    <property type="entry name" value="Sigma_54_int_dom_CS"/>
</dbReference>
<dbReference type="PROSITE" id="PS00688">
    <property type="entry name" value="SIGMA54_INTERACT_3"/>
    <property type="match status" value="1"/>
</dbReference>
<dbReference type="FunFam" id="3.40.50.300:FF:000006">
    <property type="entry name" value="DNA-binding transcriptional regulator NtrC"/>
    <property type="match status" value="1"/>
</dbReference>
<feature type="compositionally biased region" description="Low complexity" evidence="6">
    <location>
        <begin position="299"/>
        <end position="308"/>
    </location>
</feature>
<dbReference type="InterPro" id="IPR009057">
    <property type="entry name" value="Homeodomain-like_sf"/>
</dbReference>
<evidence type="ECO:0000259" key="7">
    <source>
        <dbReference type="PROSITE" id="PS50045"/>
    </source>
</evidence>
<dbReference type="Pfam" id="PF00158">
    <property type="entry name" value="Sigma54_activat"/>
    <property type="match status" value="1"/>
</dbReference>
<proteinExistence type="predicted"/>
<dbReference type="Gene3D" id="1.10.8.60">
    <property type="match status" value="1"/>
</dbReference>
<evidence type="ECO:0000256" key="1">
    <source>
        <dbReference type="ARBA" id="ARBA00022741"/>
    </source>
</evidence>
<dbReference type="GO" id="GO:0005524">
    <property type="term" value="F:ATP binding"/>
    <property type="evidence" value="ECO:0007669"/>
    <property type="project" value="UniProtKB-KW"/>
</dbReference>
<accession>A0A494Y613</accession>
<dbReference type="InterPro" id="IPR002078">
    <property type="entry name" value="Sigma_54_int"/>
</dbReference>
<dbReference type="EMBL" id="RBZU01000004">
    <property type="protein sequence ID" value="RKP55766.1"/>
    <property type="molecule type" value="Genomic_DNA"/>
</dbReference>
<reference evidence="8 9" key="1">
    <citation type="submission" date="2018-10" db="EMBL/GenBank/DDBJ databases">
        <title>Robbsia sp. DHC34, isolated from soil.</title>
        <authorList>
            <person name="Gao Z.-H."/>
            <person name="Qiu L.-H."/>
        </authorList>
    </citation>
    <scope>NUCLEOTIDE SEQUENCE [LARGE SCALE GENOMIC DNA]</scope>
    <source>
        <strain evidence="8 9">DHC34</strain>
    </source>
</reference>
<evidence type="ECO:0000256" key="5">
    <source>
        <dbReference type="ARBA" id="ARBA00023163"/>
    </source>
</evidence>
<keyword evidence="2" id="KW-0067">ATP-binding</keyword>
<feature type="domain" description="Sigma-54 factor interaction" evidence="7">
    <location>
        <begin position="24"/>
        <end position="253"/>
    </location>
</feature>
<evidence type="ECO:0000313" key="8">
    <source>
        <dbReference type="EMBL" id="RKP55766.1"/>
    </source>
</evidence>
<dbReference type="RefSeq" id="WP_121086383.1">
    <property type="nucleotide sequence ID" value="NZ_RBZU01000004.1"/>
</dbReference>
<dbReference type="SMART" id="SM00382">
    <property type="entry name" value="AAA"/>
    <property type="match status" value="1"/>
</dbReference>
<organism evidence="8 9">
    <name type="scientific">Pararobbsia silviterrae</name>
    <dbReference type="NCBI Taxonomy" id="1792498"/>
    <lineage>
        <taxon>Bacteria</taxon>
        <taxon>Pseudomonadati</taxon>
        <taxon>Pseudomonadota</taxon>
        <taxon>Betaproteobacteria</taxon>
        <taxon>Burkholderiales</taxon>
        <taxon>Burkholderiaceae</taxon>
        <taxon>Pararobbsia</taxon>
    </lineage>
</organism>
<sequence>MTLPLDKTAFSAPAPLASHTASAFVFEDPASHALLARIARIGPSDANVLVIGETGSGKELIARMLHAHSARADRQFVAVNCGALSETLADSELFGHERGAFTGAAASKPGWFEAANGGTLFLDEIGDLPLSIQVKLLRVLQEREVVRLGSRTPAPIDVRLIAATNVNLAEAVALGRFREDLYYRLRVGAIEATPLRERRGDILPLARYFVDKHRARGTDRAIAISDAAAAMLVSHAWPGNIRELENVVQGALVDTHDGVLGADAIRAALAPQYFVSARGVANMEVGPRAHERASQHVSQRAAQHAGQRAGERARALAQPEDRARDDASALEHALVELFEAGESNLYERIEGAIVSAAYQYCDRNQVQTARLLGLSRNIVRARLMKIGELKGGRRTAPAEIEPDIVRPADAEARSTELAVHD</sequence>
<dbReference type="OrthoDB" id="9761705at2"/>
<dbReference type="Gene3D" id="1.10.10.60">
    <property type="entry name" value="Homeodomain-like"/>
    <property type="match status" value="1"/>
</dbReference>
<keyword evidence="1" id="KW-0547">Nucleotide-binding</keyword>